<dbReference type="InterPro" id="IPR017452">
    <property type="entry name" value="GPCR_Rhodpsn_7TM"/>
</dbReference>
<feature type="transmembrane region" description="Helical" evidence="11">
    <location>
        <begin position="237"/>
        <end position="259"/>
    </location>
</feature>
<feature type="region of interest" description="Disordered" evidence="10">
    <location>
        <begin position="1"/>
        <end position="21"/>
    </location>
</feature>
<evidence type="ECO:0000256" key="11">
    <source>
        <dbReference type="SAM" id="Phobius"/>
    </source>
</evidence>
<feature type="region of interest" description="Disordered" evidence="10">
    <location>
        <begin position="385"/>
        <end position="412"/>
    </location>
</feature>
<dbReference type="SUPFAM" id="SSF81321">
    <property type="entry name" value="Family A G protein-coupled receptor-like"/>
    <property type="match status" value="1"/>
</dbReference>
<dbReference type="GO" id="GO:0005886">
    <property type="term" value="C:plasma membrane"/>
    <property type="evidence" value="ECO:0007669"/>
    <property type="project" value="UniProtKB-SubCell"/>
</dbReference>
<feature type="transmembrane region" description="Helical" evidence="11">
    <location>
        <begin position="743"/>
        <end position="767"/>
    </location>
</feature>
<proteinExistence type="inferred from homology"/>
<feature type="transmembrane region" description="Helical" evidence="11">
    <location>
        <begin position="709"/>
        <end position="731"/>
    </location>
</feature>
<evidence type="ECO:0000256" key="2">
    <source>
        <dbReference type="ARBA" id="ARBA00022475"/>
    </source>
</evidence>
<feature type="domain" description="G-protein coupled receptors family 1 profile" evidence="12">
    <location>
        <begin position="137"/>
        <end position="764"/>
    </location>
</feature>
<dbReference type="PANTHER" id="PTHR24248">
    <property type="entry name" value="ADRENERGIC RECEPTOR-RELATED G-PROTEIN COUPLED RECEPTOR"/>
    <property type="match status" value="1"/>
</dbReference>
<keyword evidence="8 9" id="KW-0807">Transducer</keyword>
<organism evidence="13 14">
    <name type="scientific">Littorina saxatilis</name>
    <dbReference type="NCBI Taxonomy" id="31220"/>
    <lineage>
        <taxon>Eukaryota</taxon>
        <taxon>Metazoa</taxon>
        <taxon>Spiralia</taxon>
        <taxon>Lophotrochozoa</taxon>
        <taxon>Mollusca</taxon>
        <taxon>Gastropoda</taxon>
        <taxon>Caenogastropoda</taxon>
        <taxon>Littorinimorpha</taxon>
        <taxon>Littorinoidea</taxon>
        <taxon>Littorinidae</taxon>
        <taxon>Littorina</taxon>
    </lineage>
</organism>
<comment type="subcellular location">
    <subcellularLocation>
        <location evidence="1">Cell membrane</location>
        <topology evidence="1">Multi-pass membrane protein</topology>
    </subcellularLocation>
</comment>
<comment type="similarity">
    <text evidence="9">Belongs to the G-protein coupled receptor 1 family.</text>
</comment>
<keyword evidence="2" id="KW-1003">Cell membrane</keyword>
<dbReference type="Gene3D" id="1.20.1070.10">
    <property type="entry name" value="Rhodopsin 7-helix transmembrane proteins"/>
    <property type="match status" value="2"/>
</dbReference>
<dbReference type="InterPro" id="IPR000276">
    <property type="entry name" value="GPCR_Rhodpsn"/>
</dbReference>
<comment type="caution">
    <text evidence="13">The sequence shown here is derived from an EMBL/GenBank/DDBJ whole genome shotgun (WGS) entry which is preliminary data.</text>
</comment>
<feature type="compositionally biased region" description="Basic residues" evidence="10">
    <location>
        <begin position="658"/>
        <end position="669"/>
    </location>
</feature>
<feature type="transmembrane region" description="Helical" evidence="11">
    <location>
        <begin position="198"/>
        <end position="216"/>
    </location>
</feature>
<feature type="region of interest" description="Disordered" evidence="10">
    <location>
        <begin position="316"/>
        <end position="368"/>
    </location>
</feature>
<evidence type="ECO:0000256" key="6">
    <source>
        <dbReference type="ARBA" id="ARBA00023136"/>
    </source>
</evidence>
<feature type="region of interest" description="Disordered" evidence="10">
    <location>
        <begin position="644"/>
        <end position="686"/>
    </location>
</feature>
<feature type="compositionally biased region" description="Polar residues" evidence="10">
    <location>
        <begin position="559"/>
        <end position="577"/>
    </location>
</feature>
<name>A0AAN9GIR0_9CAEN</name>
<dbReference type="SMART" id="SM01381">
    <property type="entry name" value="7TM_GPCR_Srsx"/>
    <property type="match status" value="1"/>
</dbReference>
<sequence length="787" mass="87429">MRTLTTRSTFRPPPFVSVSKGAGSDLPTLPVHSAHYTPAPPPAHLARTSYNTPSPLSFVTDNDNDSVVVAAVTGDQQQGGWWNLSDVNLTTTSAMTSMAMTSAEPFYPAGYPSGYTWAHIICASVVVTLVILVIVVGNYMVMWAIWKDKNLKGTQNYFIGSLALADFLLGLLVVPFSLANELMGYWHFGTVFCEVWKAADVLLCTASINSLCLISLDRYWSITKALHYSRQRTPKRAAIMIFIVWFVSAAICIPPLIGWNQPAPDPYSDWPVCALSEDIGYVLYSSMGSFYIPAFIMVFVYFKIYQAAKARARKNVSKAPRGQQTDKSEQKNSTESSGTDQQQQQKEKEQQKQQLLQPEQPQNQQQIHGQSLENVARRHDDVVKENKENNHLKVHPLQSSSVDEVEIDDDEEERAVERHAVGASECRCANEILDDDLTPGLTSEDEGSFQRDRFVDFRTRSLSLPCRALRSDELTKLISTDSDSCDALLAGGPALNSMDRSRFGFYSMPTTTTDTDSSMDLPLPPPPSYPHHHHHQFQTYDTTTPTHTAINTATAAEFSHSNSSRSMRTNSPTNDSGVRTPVTIEAQTPQDNGAIQQFKIMEPKQNGTNADSSGGCATSSFSGDKDSTQNLGLFGSLKRQLFPNTNNGKVGGESPLKTLHKKKAHKKAARAGGGGDDREESTTNANKTTDFFSAERHKRKLAKARERRATLVLGVVMASFILCWLPFFLLYVVSAFCVGCIPYMVFTVFFWIGYCNSALNPIIYTVFNRDFRRAFQRILCGRPRGRR</sequence>
<keyword evidence="5 9" id="KW-0297">G-protein coupled receptor</keyword>
<dbReference type="EMBL" id="JBAMIC010000003">
    <property type="protein sequence ID" value="KAK7109561.1"/>
    <property type="molecule type" value="Genomic_DNA"/>
</dbReference>
<accession>A0AAN9GIR0</accession>
<evidence type="ECO:0000256" key="7">
    <source>
        <dbReference type="ARBA" id="ARBA00023170"/>
    </source>
</evidence>
<evidence type="ECO:0000256" key="9">
    <source>
        <dbReference type="RuleBase" id="RU000688"/>
    </source>
</evidence>
<reference evidence="13 14" key="1">
    <citation type="submission" date="2024-02" db="EMBL/GenBank/DDBJ databases">
        <title>Chromosome-scale genome assembly of the rough periwinkle Littorina saxatilis.</title>
        <authorList>
            <person name="De Jode A."/>
            <person name="Faria R."/>
            <person name="Formenti G."/>
            <person name="Sims Y."/>
            <person name="Smith T.P."/>
            <person name="Tracey A."/>
            <person name="Wood J.M.D."/>
            <person name="Zagrodzka Z.B."/>
            <person name="Johannesson K."/>
            <person name="Butlin R.K."/>
            <person name="Leder E.H."/>
        </authorList>
    </citation>
    <scope>NUCLEOTIDE SEQUENCE [LARGE SCALE GENOMIC DNA]</scope>
    <source>
        <strain evidence="13">Snail1</strain>
        <tissue evidence="13">Muscle</tissue>
    </source>
</reference>
<keyword evidence="4 11" id="KW-1133">Transmembrane helix</keyword>
<feature type="region of interest" description="Disordered" evidence="10">
    <location>
        <begin position="556"/>
        <end position="579"/>
    </location>
</feature>
<keyword evidence="14" id="KW-1185">Reference proteome</keyword>
<dbReference type="GO" id="GO:0004930">
    <property type="term" value="F:G protein-coupled receptor activity"/>
    <property type="evidence" value="ECO:0007669"/>
    <property type="project" value="UniProtKB-KW"/>
</dbReference>
<feature type="transmembrane region" description="Helical" evidence="11">
    <location>
        <begin position="157"/>
        <end position="178"/>
    </location>
</feature>
<dbReference type="PROSITE" id="PS50262">
    <property type="entry name" value="G_PROTEIN_RECEP_F1_2"/>
    <property type="match status" value="1"/>
</dbReference>
<evidence type="ECO:0000313" key="14">
    <source>
        <dbReference type="Proteomes" id="UP001374579"/>
    </source>
</evidence>
<feature type="transmembrane region" description="Helical" evidence="11">
    <location>
        <begin position="117"/>
        <end position="145"/>
    </location>
</feature>
<evidence type="ECO:0000256" key="1">
    <source>
        <dbReference type="ARBA" id="ARBA00004651"/>
    </source>
</evidence>
<keyword evidence="6 11" id="KW-0472">Membrane</keyword>
<protein>
    <recommendedName>
        <fullName evidence="12">G-protein coupled receptors family 1 profile domain-containing protein</fullName>
    </recommendedName>
</protein>
<dbReference type="AlphaFoldDB" id="A0AAN9GIR0"/>
<dbReference type="PRINTS" id="PR00237">
    <property type="entry name" value="GPCRRHODOPSN"/>
</dbReference>
<gene>
    <name evidence="13" type="ORF">V1264_013585</name>
</gene>
<evidence type="ECO:0000256" key="10">
    <source>
        <dbReference type="SAM" id="MobiDB-lite"/>
    </source>
</evidence>
<keyword evidence="7 9" id="KW-0675">Receptor</keyword>
<evidence type="ECO:0000259" key="12">
    <source>
        <dbReference type="PROSITE" id="PS50262"/>
    </source>
</evidence>
<feature type="transmembrane region" description="Helical" evidence="11">
    <location>
        <begin position="279"/>
        <end position="304"/>
    </location>
</feature>
<evidence type="ECO:0000256" key="3">
    <source>
        <dbReference type="ARBA" id="ARBA00022692"/>
    </source>
</evidence>
<dbReference type="PROSITE" id="PS00237">
    <property type="entry name" value="G_PROTEIN_RECEP_F1_1"/>
    <property type="match status" value="1"/>
</dbReference>
<dbReference type="Pfam" id="PF00001">
    <property type="entry name" value="7tm_1"/>
    <property type="match status" value="2"/>
</dbReference>
<evidence type="ECO:0000256" key="4">
    <source>
        <dbReference type="ARBA" id="ARBA00022989"/>
    </source>
</evidence>
<evidence type="ECO:0000256" key="5">
    <source>
        <dbReference type="ARBA" id="ARBA00023040"/>
    </source>
</evidence>
<evidence type="ECO:0000313" key="13">
    <source>
        <dbReference type="EMBL" id="KAK7109561.1"/>
    </source>
</evidence>
<dbReference type="Proteomes" id="UP001374579">
    <property type="component" value="Unassembled WGS sequence"/>
</dbReference>
<dbReference type="PANTHER" id="PTHR24248:SF189">
    <property type="entry name" value="ALPHA2-ADRENERGIC-LIKE OCTOPAMINE RECEPTOR, ISOFORM B"/>
    <property type="match status" value="1"/>
</dbReference>
<evidence type="ECO:0000256" key="8">
    <source>
        <dbReference type="ARBA" id="ARBA00023224"/>
    </source>
</evidence>
<keyword evidence="3 9" id="KW-0812">Transmembrane</keyword>
<feature type="compositionally biased region" description="Low complexity" evidence="10">
    <location>
        <begin position="352"/>
        <end position="366"/>
    </location>
</feature>
<feature type="compositionally biased region" description="Acidic residues" evidence="10">
    <location>
        <begin position="403"/>
        <end position="412"/>
    </location>
</feature>